<dbReference type="EMBL" id="QLSX01000001">
    <property type="protein sequence ID" value="RAR64633.1"/>
    <property type="molecule type" value="Genomic_DNA"/>
</dbReference>
<feature type="signal peptide" evidence="1">
    <location>
        <begin position="1"/>
        <end position="21"/>
    </location>
</feature>
<dbReference type="AlphaFoldDB" id="A0A328XZL2"/>
<proteinExistence type="predicted"/>
<evidence type="ECO:0000256" key="1">
    <source>
        <dbReference type="SAM" id="SignalP"/>
    </source>
</evidence>
<accession>A0A328XZL2</accession>
<dbReference type="Proteomes" id="UP000249700">
    <property type="component" value="Unassembled WGS sequence"/>
</dbReference>
<sequence>MQSILSYYLTALVFTFLPALASASDSSAFITQVTTSDAPAQDNDRQVANFSTPGTGQLDSLNIDRLALSKVSEQNTHGTLSIANQQGRDNRLSVVAMGRANITLQQQQGVGNTSDIALAGQRNAISVDQRGNYLDSDIQVVGSNKVIFHFQRGTGQSGQQQPLLYTGNQREAQVILDTPKGRLTKSLAN</sequence>
<keyword evidence="1" id="KW-0732">Signal</keyword>
<evidence type="ECO:0008006" key="4">
    <source>
        <dbReference type="Google" id="ProtNLM"/>
    </source>
</evidence>
<gene>
    <name evidence="2" type="ORF">BCL93_101458</name>
</gene>
<dbReference type="RefSeq" id="WP_146742462.1">
    <property type="nucleotide sequence ID" value="NZ_QLSX01000001.1"/>
</dbReference>
<protein>
    <recommendedName>
        <fullName evidence="4">Curlin associated repeat-containing protein</fullName>
    </recommendedName>
</protein>
<feature type="chain" id="PRO_5016412697" description="Curlin associated repeat-containing protein" evidence="1">
    <location>
        <begin position="22"/>
        <end position="189"/>
    </location>
</feature>
<evidence type="ECO:0000313" key="2">
    <source>
        <dbReference type="EMBL" id="RAR64633.1"/>
    </source>
</evidence>
<name>A0A328XZL2_9GAMM</name>
<dbReference type="OrthoDB" id="6159609at2"/>
<comment type="caution">
    <text evidence="2">The sequence shown here is derived from an EMBL/GenBank/DDBJ whole genome shotgun (WGS) entry which is preliminary data.</text>
</comment>
<evidence type="ECO:0000313" key="3">
    <source>
        <dbReference type="Proteomes" id="UP000249700"/>
    </source>
</evidence>
<reference evidence="2 3" key="1">
    <citation type="submission" date="2018-06" db="EMBL/GenBank/DDBJ databases">
        <title>Comparative analysis of microorganisms from saline springs in Andes Mountain Range, Colombia.</title>
        <authorList>
            <person name="Rubin E."/>
        </authorList>
    </citation>
    <scope>NUCLEOTIDE SEQUENCE [LARGE SCALE GENOMIC DNA]</scope>
    <source>
        <strain evidence="2 3">USBA-857</strain>
    </source>
</reference>
<organism evidence="2 3">
    <name type="scientific">Onishia taeanensis</name>
    <dbReference type="NCBI Taxonomy" id="284577"/>
    <lineage>
        <taxon>Bacteria</taxon>
        <taxon>Pseudomonadati</taxon>
        <taxon>Pseudomonadota</taxon>
        <taxon>Gammaproteobacteria</taxon>
        <taxon>Oceanospirillales</taxon>
        <taxon>Halomonadaceae</taxon>
        <taxon>Onishia</taxon>
    </lineage>
</organism>